<dbReference type="CDD" id="cd03213">
    <property type="entry name" value="ABCG_EPDR"/>
    <property type="match status" value="1"/>
</dbReference>
<dbReference type="SUPFAM" id="SSF52540">
    <property type="entry name" value="P-loop containing nucleoside triphosphate hydrolases"/>
    <property type="match status" value="1"/>
</dbReference>
<reference evidence="11" key="1">
    <citation type="submission" date="2021-06" db="EMBL/GenBank/DDBJ databases">
        <authorList>
            <person name="Kallberg Y."/>
            <person name="Tangrot J."/>
            <person name="Rosling A."/>
        </authorList>
    </citation>
    <scope>NUCLEOTIDE SEQUENCE</scope>
    <source>
        <strain evidence="11">MT106</strain>
    </source>
</reference>
<dbReference type="InterPro" id="IPR043926">
    <property type="entry name" value="ABCG_dom"/>
</dbReference>
<feature type="transmembrane region" description="Helical" evidence="9">
    <location>
        <begin position="401"/>
        <end position="420"/>
    </location>
</feature>
<proteinExistence type="inferred from homology"/>
<dbReference type="InterPro" id="IPR003439">
    <property type="entry name" value="ABC_transporter-like_ATP-bd"/>
</dbReference>
<dbReference type="PANTHER" id="PTHR48042">
    <property type="entry name" value="ABC TRANSPORTER G FAMILY MEMBER 11"/>
    <property type="match status" value="1"/>
</dbReference>
<keyword evidence="7 9" id="KW-1133">Transmembrane helix</keyword>
<evidence type="ECO:0000256" key="7">
    <source>
        <dbReference type="ARBA" id="ARBA00022989"/>
    </source>
</evidence>
<organism evidence="11 12">
    <name type="scientific">Ambispora gerdemannii</name>
    <dbReference type="NCBI Taxonomy" id="144530"/>
    <lineage>
        <taxon>Eukaryota</taxon>
        <taxon>Fungi</taxon>
        <taxon>Fungi incertae sedis</taxon>
        <taxon>Mucoromycota</taxon>
        <taxon>Glomeromycotina</taxon>
        <taxon>Glomeromycetes</taxon>
        <taxon>Archaeosporales</taxon>
        <taxon>Ambisporaceae</taxon>
        <taxon>Ambispora</taxon>
    </lineage>
</organism>
<feature type="domain" description="ABC transporter" evidence="10">
    <location>
        <begin position="44"/>
        <end position="287"/>
    </location>
</feature>
<keyword evidence="8 9" id="KW-0472">Membrane</keyword>
<gene>
    <name evidence="11" type="ORF">AGERDE_LOCUS9096</name>
</gene>
<dbReference type="EMBL" id="CAJVPL010002151">
    <property type="protein sequence ID" value="CAG8600887.1"/>
    <property type="molecule type" value="Genomic_DNA"/>
</dbReference>
<dbReference type="InterPro" id="IPR013525">
    <property type="entry name" value="ABC2_TM"/>
</dbReference>
<evidence type="ECO:0000313" key="11">
    <source>
        <dbReference type="EMBL" id="CAG8600887.1"/>
    </source>
</evidence>
<evidence type="ECO:0000313" key="12">
    <source>
        <dbReference type="Proteomes" id="UP000789831"/>
    </source>
</evidence>
<dbReference type="PANTHER" id="PTHR48042:SF11">
    <property type="entry name" value="ABC TRANSPORTER G FAMILY MEMBER 11"/>
    <property type="match status" value="1"/>
</dbReference>
<accession>A0A9N9CGG7</accession>
<dbReference type="PROSITE" id="PS50893">
    <property type="entry name" value="ABC_TRANSPORTER_2"/>
    <property type="match status" value="1"/>
</dbReference>
<feature type="transmembrane region" description="Helical" evidence="9">
    <location>
        <begin position="476"/>
        <end position="497"/>
    </location>
</feature>
<dbReference type="Pfam" id="PF00005">
    <property type="entry name" value="ABC_tran"/>
    <property type="match status" value="1"/>
</dbReference>
<dbReference type="Pfam" id="PF01061">
    <property type="entry name" value="ABC2_membrane"/>
    <property type="match status" value="1"/>
</dbReference>
<dbReference type="AlphaFoldDB" id="A0A9N9CGG7"/>
<evidence type="ECO:0000256" key="2">
    <source>
        <dbReference type="ARBA" id="ARBA00005814"/>
    </source>
</evidence>
<dbReference type="InterPro" id="IPR027417">
    <property type="entry name" value="P-loop_NTPase"/>
</dbReference>
<dbReference type="GO" id="GO:0005524">
    <property type="term" value="F:ATP binding"/>
    <property type="evidence" value="ECO:0007669"/>
    <property type="project" value="UniProtKB-KW"/>
</dbReference>
<dbReference type="GO" id="GO:0140359">
    <property type="term" value="F:ABC-type transporter activity"/>
    <property type="evidence" value="ECO:0007669"/>
    <property type="project" value="InterPro"/>
</dbReference>
<evidence type="ECO:0000259" key="10">
    <source>
        <dbReference type="PROSITE" id="PS50893"/>
    </source>
</evidence>
<evidence type="ECO:0000256" key="9">
    <source>
        <dbReference type="SAM" id="Phobius"/>
    </source>
</evidence>
<keyword evidence="3" id="KW-0813">Transport</keyword>
<protein>
    <submittedName>
        <fullName evidence="11">9921_t:CDS:1</fullName>
    </submittedName>
</protein>
<sequence length="631" mass="71101">MSQFIPDNNSTSEYTLYTDFDSVYDISLISDEDEQCQVTNGVSLAWKNVSYTMTDSKTKQKTDIIHNLSGIVKPGEVMAIMGPSGAGKSTLLDVLAGRKDPKLTSGKIYLNGNEGPVKYISTYVMQDDALMGALTVRENIQFAADLCFPKSYSVAERKAYVQATITEFGLEHVADSKIGTIFMRGISGDEKRRAAIASQVINLPKIIFLNEPTTGLDSAASYNVMKAIVHMARSHKLIVIASIHQPSTDTYSLFDKLCILGRGRNLYMGSRKKTISYFRDLGHMVPAYSNPADYFLHLINSDFITDNTQVEKIVDDCIDAFERSSNNKQIQDEIHLLKKHELNFFDQTRILLRRAFINASRNVLMYWIRVIMYAALGLLLGSTFWQIGYRQINIIERLSSQYFAVAFLTFMAIAGIPGYLEERLVFQRERGNGFYSVGPYVLANIIVSIPFLLLISFSFTAVFYPTVGLNSGSKNVFMFIIYLFLTLNVAESIVIFIASIIPIFVAVLAINSFANGVLMTFGGYLVRPNSISKIWKWLYYADYQTYAFQAIIFNDMKGLVFECEKLTFLNLETNEMSYQYNCHYGDKTGQFGSFTGESVLADFGYEDISPTVSAVSFNDRTVDLLKNWVKY</sequence>
<feature type="transmembrane region" description="Helical" evidence="9">
    <location>
        <begin position="366"/>
        <end position="389"/>
    </location>
</feature>
<keyword evidence="4 9" id="KW-0812">Transmembrane</keyword>
<evidence type="ECO:0000256" key="3">
    <source>
        <dbReference type="ARBA" id="ARBA00022448"/>
    </source>
</evidence>
<name>A0A9N9CGG7_9GLOM</name>
<keyword evidence="5" id="KW-0547">Nucleotide-binding</keyword>
<evidence type="ECO:0000256" key="6">
    <source>
        <dbReference type="ARBA" id="ARBA00022840"/>
    </source>
</evidence>
<dbReference type="Pfam" id="PF19055">
    <property type="entry name" value="ABC2_membrane_7"/>
    <property type="match status" value="1"/>
</dbReference>
<evidence type="ECO:0000256" key="8">
    <source>
        <dbReference type="ARBA" id="ARBA00023136"/>
    </source>
</evidence>
<comment type="subcellular location">
    <subcellularLocation>
        <location evidence="1">Membrane</location>
        <topology evidence="1">Multi-pass membrane protein</topology>
    </subcellularLocation>
</comment>
<dbReference type="GO" id="GO:0016887">
    <property type="term" value="F:ATP hydrolysis activity"/>
    <property type="evidence" value="ECO:0007669"/>
    <property type="project" value="InterPro"/>
</dbReference>
<comment type="caution">
    <text evidence="11">The sequence shown here is derived from an EMBL/GenBank/DDBJ whole genome shotgun (WGS) entry which is preliminary data.</text>
</comment>
<evidence type="ECO:0000256" key="4">
    <source>
        <dbReference type="ARBA" id="ARBA00022692"/>
    </source>
</evidence>
<dbReference type="Gene3D" id="3.40.50.300">
    <property type="entry name" value="P-loop containing nucleotide triphosphate hydrolases"/>
    <property type="match status" value="1"/>
</dbReference>
<evidence type="ECO:0000256" key="5">
    <source>
        <dbReference type="ARBA" id="ARBA00022741"/>
    </source>
</evidence>
<dbReference type="InterPro" id="IPR003593">
    <property type="entry name" value="AAA+_ATPase"/>
</dbReference>
<keyword evidence="6" id="KW-0067">ATP-binding</keyword>
<feature type="transmembrane region" description="Helical" evidence="9">
    <location>
        <begin position="440"/>
        <end position="464"/>
    </location>
</feature>
<dbReference type="SMART" id="SM00382">
    <property type="entry name" value="AAA"/>
    <property type="match status" value="1"/>
</dbReference>
<dbReference type="GO" id="GO:0016020">
    <property type="term" value="C:membrane"/>
    <property type="evidence" value="ECO:0007669"/>
    <property type="project" value="UniProtKB-SubCell"/>
</dbReference>
<dbReference type="Proteomes" id="UP000789831">
    <property type="component" value="Unassembled WGS sequence"/>
</dbReference>
<evidence type="ECO:0000256" key="1">
    <source>
        <dbReference type="ARBA" id="ARBA00004141"/>
    </source>
</evidence>
<feature type="transmembrane region" description="Helical" evidence="9">
    <location>
        <begin position="503"/>
        <end position="526"/>
    </location>
</feature>
<dbReference type="OrthoDB" id="66620at2759"/>
<dbReference type="InterPro" id="IPR052215">
    <property type="entry name" value="Plant_ABCG"/>
</dbReference>
<comment type="similarity">
    <text evidence="2">Belongs to the ABC transporter superfamily. ABCG family. Eye pigment precursor importer (TC 3.A.1.204) subfamily.</text>
</comment>
<keyword evidence="12" id="KW-1185">Reference proteome</keyword>